<dbReference type="SUPFAM" id="SSF52091">
    <property type="entry name" value="SpoIIaa-like"/>
    <property type="match status" value="1"/>
</dbReference>
<dbReference type="CDD" id="cd01068">
    <property type="entry name" value="globin_sensor"/>
    <property type="match status" value="1"/>
</dbReference>
<dbReference type="GO" id="GO:0020037">
    <property type="term" value="F:heme binding"/>
    <property type="evidence" value="ECO:0007669"/>
    <property type="project" value="InterPro"/>
</dbReference>
<keyword evidence="1" id="KW-0597">Phosphoprotein</keyword>
<dbReference type="OrthoDB" id="4514964at2"/>
<reference evidence="3 5" key="1">
    <citation type="submission" date="2018-03" db="EMBL/GenBank/DDBJ databases">
        <title>Genomic Encyclopedia of Archaeal and Bacterial Type Strains, Phase II (KMG-II): from individual species to whole genera.</title>
        <authorList>
            <person name="Goeker M."/>
        </authorList>
    </citation>
    <scope>NUCLEOTIDE SEQUENCE [LARGE SCALE GENOMIC DNA]</scope>
    <source>
        <strain evidence="3 5">DSM 25328</strain>
    </source>
</reference>
<dbReference type="InterPro" id="IPR009050">
    <property type="entry name" value="Globin-like_sf"/>
</dbReference>
<feature type="domain" description="STAS" evidence="2">
    <location>
        <begin position="188"/>
        <end position="299"/>
    </location>
</feature>
<dbReference type="RefSeq" id="WP_106165370.1">
    <property type="nucleotide sequence ID" value="NZ_CP136704.1"/>
</dbReference>
<dbReference type="InterPro" id="IPR002645">
    <property type="entry name" value="STAS_dom"/>
</dbReference>
<dbReference type="InterPro" id="IPR051932">
    <property type="entry name" value="Bact_StressResp_Reg"/>
</dbReference>
<protein>
    <submittedName>
        <fullName evidence="4">Protoglobin domain-containing protein</fullName>
    </submittedName>
    <submittedName>
        <fullName evidence="3">RsbT co-antagonist protein RsbR</fullName>
    </submittedName>
</protein>
<sequence>MREVISSSLSDSEGKPEFDQDLVDAMRWFDLSDHDRALTSELGDIADDVGERIIEAFYTHLLADETASRHFRDDAHIAQVKKGQMRYFRELINADLDSSYIADRRRIGSIHERTGVTPTLYIGAYAFYLNKLANVVLDRMEDDPAKAFSMVLSLFKIAHFDMALALETYADTREEAIKARERELSELPTPVLQLRPGLLLIPVVGTLDSYRARALTIQLLEGIQEHRARAVVLDITGVAAVDSAVANHLIQTMAAARLMGAQPVLTGLSAEVAQSLVKVGVTAEALSTAGDLQRGIELAEHLLGE</sequence>
<dbReference type="InterPro" id="IPR044398">
    <property type="entry name" value="Globin-sensor_dom"/>
</dbReference>
<evidence type="ECO:0000313" key="4">
    <source>
        <dbReference type="EMBL" id="WOI32807.1"/>
    </source>
</evidence>
<reference evidence="4 6" key="2">
    <citation type="submission" date="2023-10" db="EMBL/GenBank/DDBJ databases">
        <title>Eight complete genome sequences of bacteria isolated from laboratory stock of Giant Kelp gametophytes.</title>
        <authorList>
            <person name="Tolentino B."/>
            <person name="Nuzhdin S."/>
        </authorList>
    </citation>
    <scope>NUCLEOTIDE SEQUENCE [LARGE SCALE GENOMIC DNA]</scope>
    <source>
        <strain evidence="4 6">LC.270.F.C4</strain>
    </source>
</reference>
<proteinExistence type="predicted"/>
<dbReference type="Gene3D" id="1.10.490.10">
    <property type="entry name" value="Globins"/>
    <property type="match status" value="1"/>
</dbReference>
<evidence type="ECO:0000313" key="5">
    <source>
        <dbReference type="Proteomes" id="UP000237718"/>
    </source>
</evidence>
<dbReference type="Gene3D" id="3.30.750.24">
    <property type="entry name" value="STAS domain"/>
    <property type="match status" value="1"/>
</dbReference>
<gene>
    <name evidence="3" type="ORF">CLV89_11944</name>
    <name evidence="4" type="ORF">R1T40_17960</name>
</gene>
<dbReference type="AlphaFoldDB" id="A0A2T1A8J3"/>
<dbReference type="Pfam" id="PF11563">
    <property type="entry name" value="Protoglobin"/>
    <property type="match status" value="1"/>
</dbReference>
<dbReference type="CDD" id="cd07041">
    <property type="entry name" value="STAS_RsbR_RsbS_like"/>
    <property type="match status" value="1"/>
</dbReference>
<evidence type="ECO:0000259" key="2">
    <source>
        <dbReference type="PROSITE" id="PS50801"/>
    </source>
</evidence>
<dbReference type="PANTHER" id="PTHR33745">
    <property type="entry name" value="RSBT ANTAGONIST PROTEIN RSBS-RELATED"/>
    <property type="match status" value="1"/>
</dbReference>
<evidence type="ECO:0000313" key="6">
    <source>
        <dbReference type="Proteomes" id="UP001302666"/>
    </source>
</evidence>
<dbReference type="InterPro" id="IPR012292">
    <property type="entry name" value="Globin/Proto"/>
</dbReference>
<dbReference type="PANTHER" id="PTHR33745:SF3">
    <property type="entry name" value="RSBT CO-ANTAGONIST PROTEIN RSBRC"/>
    <property type="match status" value="1"/>
</dbReference>
<evidence type="ECO:0000313" key="3">
    <source>
        <dbReference type="EMBL" id="PRZ44932.1"/>
    </source>
</evidence>
<dbReference type="PROSITE" id="PS50801">
    <property type="entry name" value="STAS"/>
    <property type="match status" value="1"/>
</dbReference>
<name>A0A2T1A8J3_TRISK</name>
<dbReference type="Proteomes" id="UP000237718">
    <property type="component" value="Unassembled WGS sequence"/>
</dbReference>
<dbReference type="EMBL" id="CP136704">
    <property type="protein sequence ID" value="WOI32807.1"/>
    <property type="molecule type" value="Genomic_DNA"/>
</dbReference>
<dbReference type="Pfam" id="PF01740">
    <property type="entry name" value="STAS"/>
    <property type="match status" value="1"/>
</dbReference>
<dbReference type="SUPFAM" id="SSF46458">
    <property type="entry name" value="Globin-like"/>
    <property type="match status" value="1"/>
</dbReference>
<accession>A0A2T1A8J3</accession>
<dbReference type="InterPro" id="IPR036513">
    <property type="entry name" value="STAS_dom_sf"/>
</dbReference>
<organism evidence="3 5">
    <name type="scientific">Tritonibacter scottomollicae</name>
    <name type="common">Epibacterium scottomollicae</name>
    <dbReference type="NCBI Taxonomy" id="483013"/>
    <lineage>
        <taxon>Bacteria</taxon>
        <taxon>Pseudomonadati</taxon>
        <taxon>Pseudomonadota</taxon>
        <taxon>Alphaproteobacteria</taxon>
        <taxon>Rhodobacterales</taxon>
        <taxon>Paracoccaceae</taxon>
        <taxon>Tritonibacter</taxon>
    </lineage>
</organism>
<keyword evidence="6" id="KW-1185">Reference proteome</keyword>
<evidence type="ECO:0000256" key="1">
    <source>
        <dbReference type="ARBA" id="ARBA00022553"/>
    </source>
</evidence>
<dbReference type="GO" id="GO:0019825">
    <property type="term" value="F:oxygen binding"/>
    <property type="evidence" value="ECO:0007669"/>
    <property type="project" value="InterPro"/>
</dbReference>
<dbReference type="InterPro" id="IPR039379">
    <property type="entry name" value="Protoglobin_sensor_dom"/>
</dbReference>
<dbReference type="Proteomes" id="UP001302666">
    <property type="component" value="Chromosome"/>
</dbReference>
<dbReference type="EMBL" id="PVUF01000019">
    <property type="protein sequence ID" value="PRZ44932.1"/>
    <property type="molecule type" value="Genomic_DNA"/>
</dbReference>